<keyword evidence="2" id="KW-1185">Reference proteome</keyword>
<dbReference type="Proteomes" id="UP000184164">
    <property type="component" value="Unassembled WGS sequence"/>
</dbReference>
<dbReference type="PANTHER" id="PTHR11669">
    <property type="entry name" value="REPLICATION FACTOR C / DNA POLYMERASE III GAMMA-TAU SUBUNIT"/>
    <property type="match status" value="1"/>
</dbReference>
<dbReference type="Gene3D" id="3.40.50.300">
    <property type="entry name" value="P-loop containing nucleotide triphosphate hydrolases"/>
    <property type="match status" value="1"/>
</dbReference>
<dbReference type="EMBL" id="FQUM01000006">
    <property type="protein sequence ID" value="SHF56945.1"/>
    <property type="molecule type" value="Genomic_DNA"/>
</dbReference>
<evidence type="ECO:0000313" key="1">
    <source>
        <dbReference type="EMBL" id="SHF56945.1"/>
    </source>
</evidence>
<dbReference type="SUPFAM" id="SSF52540">
    <property type="entry name" value="P-loop containing nucleoside triphosphate hydrolases"/>
    <property type="match status" value="1"/>
</dbReference>
<evidence type="ECO:0000313" key="2">
    <source>
        <dbReference type="Proteomes" id="UP000184164"/>
    </source>
</evidence>
<dbReference type="RefSeq" id="WP_073002487.1">
    <property type="nucleotide sequence ID" value="NZ_FQUM01000006.1"/>
</dbReference>
<name>A0A1M5CQA3_9BACT</name>
<dbReference type="InterPro" id="IPR027417">
    <property type="entry name" value="P-loop_NTPase"/>
</dbReference>
<dbReference type="AlphaFoldDB" id="A0A1M5CQA3"/>
<dbReference type="PANTHER" id="PTHR11669:SF8">
    <property type="entry name" value="DNA POLYMERASE III SUBUNIT DELTA"/>
    <property type="match status" value="1"/>
</dbReference>
<dbReference type="Pfam" id="PF13177">
    <property type="entry name" value="DNA_pol3_delta2"/>
    <property type="match status" value="1"/>
</dbReference>
<sequence>MFFKDIIGQEKIKERLIRSVKEERISHALMFTGPEGTGKLALALAFAQYVSCRNRKENDSCGECPSCRKYQKLAHPDLHFVFPVFPTKEFKKPISDDFLPKWREMVHKSPYFTLSQWLGFIENGNAQGLIYERESDSIIRKLNLKSFESEYKVMIIWLPEKMHQSCANKLLKLIEEPPSKTLFLLITEDEEAVITTIRSRTQLIKVPFIDKESIRLALKENSSIPAEQIDDVVGLSNGNYITALEYLNPDESTAFFFAKFQEMMRFAYLRRVFELTQWAEEMAAQGRDRQKAFFAFALRLSREYFVMNMNRPGLNYMKKEERVWGESFAPYINERNIIPFAKEFELGIKHISMNGNAKIIFLDTALRMVRLIKR</sequence>
<gene>
    <name evidence="1" type="ORF">SAMN05444274_106221</name>
</gene>
<protein>
    <submittedName>
        <fullName evidence="1">DNA polymerase-3 subunit delta</fullName>
    </submittedName>
</protein>
<dbReference type="OrthoDB" id="9811073at2"/>
<reference evidence="2" key="1">
    <citation type="submission" date="2016-11" db="EMBL/GenBank/DDBJ databases">
        <authorList>
            <person name="Varghese N."/>
            <person name="Submissions S."/>
        </authorList>
    </citation>
    <scope>NUCLEOTIDE SEQUENCE [LARGE SCALE GENOMIC DNA]</scope>
    <source>
        <strain evidence="2">DSM 26910</strain>
    </source>
</reference>
<dbReference type="InterPro" id="IPR050238">
    <property type="entry name" value="DNA_Rep/Repair_Clamp_Loader"/>
</dbReference>
<dbReference type="GO" id="GO:0006261">
    <property type="term" value="P:DNA-templated DNA replication"/>
    <property type="evidence" value="ECO:0007669"/>
    <property type="project" value="TreeGrafter"/>
</dbReference>
<proteinExistence type="predicted"/>
<organism evidence="1 2">
    <name type="scientific">Mariniphaga anaerophila</name>
    <dbReference type="NCBI Taxonomy" id="1484053"/>
    <lineage>
        <taxon>Bacteria</taxon>
        <taxon>Pseudomonadati</taxon>
        <taxon>Bacteroidota</taxon>
        <taxon>Bacteroidia</taxon>
        <taxon>Marinilabiliales</taxon>
        <taxon>Prolixibacteraceae</taxon>
        <taxon>Mariniphaga</taxon>
    </lineage>
</organism>
<accession>A0A1M5CQA3</accession>
<dbReference type="STRING" id="1484053.SAMN05444274_106221"/>